<name>A0A3N4I2B5_ASCIM</name>
<evidence type="ECO:0000313" key="2">
    <source>
        <dbReference type="EMBL" id="RPA78808.1"/>
    </source>
</evidence>
<proteinExistence type="predicted"/>
<dbReference type="AlphaFoldDB" id="A0A3N4I2B5"/>
<dbReference type="EMBL" id="ML119707">
    <property type="protein sequence ID" value="RPA78808.1"/>
    <property type="molecule type" value="Genomic_DNA"/>
</dbReference>
<accession>A0A3N4I2B5</accession>
<sequence length="692" mass="78588">MFPSEYSIFNDVVWFQLIRGSSSSSHPGTASLMVRRMSTISDEREGEDVSVQSQPTAIQASPAPDSDSSAISQAEEETVSEPESYPDYNRWGGIRVFRLTADEVDKFRWLEVKHRDIVDELMEGAKVVSKLITIFPTLERNDLLQHLSPDSAQRRKIKEETLATSDSDGSDAFVPQPTPDFENNQRGLEFMLINRKAITTHSFPLEKGKGSVEKQIPSSGRCNQFTFRSFLQPSRSWRESKNSKNWRHYGIWTEYGNKINFCKELLDDGEEGWKWIRRTKPATQFVNQVLRFEFPEQFAKGRNRDMVREVKKAVPAYNSPYQLFDAFHGVAINRGISGEDSKKHRDYHYDDNQRNIVIPFANWNLKEDENEREKEEFSGAYLIFWELKIVMELPIGFGTAFLGGRITHNLTPVHGVRCSANDFIHKALYDWADRVMEKDNHRGKDPRFAESFGTKKTGRTGKIMAAKKRKKEKLPGKFTKQKQGQVTKGLKKRIPAVVPDLEQPLAIDPKTFLHQFSSHRQAFKPPPRFGFPMTIIPPIMPPTISIIHPVTSLMELPASFQEQLLALSTNPNATVTSTNTSTNLDLWARDALKPDVLGVLLLDHLGDLSQNYITYNSMPIFCDYDTFALKINGKMKSVSAADKLLAKSEDINCAKWKSLLQSCFGVDAAEAETKLATTVFNLKKIDAGQSML</sequence>
<feature type="region of interest" description="Disordered" evidence="1">
    <location>
        <begin position="43"/>
        <end position="85"/>
    </location>
</feature>
<protein>
    <submittedName>
        <fullName evidence="2">Uncharacterized protein</fullName>
    </submittedName>
</protein>
<dbReference type="Gene3D" id="3.60.130.30">
    <property type="match status" value="1"/>
</dbReference>
<keyword evidence="3" id="KW-1185">Reference proteome</keyword>
<gene>
    <name evidence="2" type="ORF">BJ508DRAFT_308983</name>
</gene>
<reference evidence="2 3" key="1">
    <citation type="journal article" date="2018" name="Nat. Ecol. Evol.">
        <title>Pezizomycetes genomes reveal the molecular basis of ectomycorrhizal truffle lifestyle.</title>
        <authorList>
            <person name="Murat C."/>
            <person name="Payen T."/>
            <person name="Noel B."/>
            <person name="Kuo A."/>
            <person name="Morin E."/>
            <person name="Chen J."/>
            <person name="Kohler A."/>
            <person name="Krizsan K."/>
            <person name="Balestrini R."/>
            <person name="Da Silva C."/>
            <person name="Montanini B."/>
            <person name="Hainaut M."/>
            <person name="Levati E."/>
            <person name="Barry K.W."/>
            <person name="Belfiori B."/>
            <person name="Cichocki N."/>
            <person name="Clum A."/>
            <person name="Dockter R.B."/>
            <person name="Fauchery L."/>
            <person name="Guy J."/>
            <person name="Iotti M."/>
            <person name="Le Tacon F."/>
            <person name="Lindquist E.A."/>
            <person name="Lipzen A."/>
            <person name="Malagnac F."/>
            <person name="Mello A."/>
            <person name="Molinier V."/>
            <person name="Miyauchi S."/>
            <person name="Poulain J."/>
            <person name="Riccioni C."/>
            <person name="Rubini A."/>
            <person name="Sitrit Y."/>
            <person name="Splivallo R."/>
            <person name="Traeger S."/>
            <person name="Wang M."/>
            <person name="Zifcakova L."/>
            <person name="Wipf D."/>
            <person name="Zambonelli A."/>
            <person name="Paolocci F."/>
            <person name="Nowrousian M."/>
            <person name="Ottonello S."/>
            <person name="Baldrian P."/>
            <person name="Spatafora J.W."/>
            <person name="Henrissat B."/>
            <person name="Nagy L.G."/>
            <person name="Aury J.M."/>
            <person name="Wincker P."/>
            <person name="Grigoriev I.V."/>
            <person name="Bonfante P."/>
            <person name="Martin F.M."/>
        </authorList>
    </citation>
    <scope>NUCLEOTIDE SEQUENCE [LARGE SCALE GENOMIC DNA]</scope>
    <source>
        <strain evidence="2 3">RN42</strain>
    </source>
</reference>
<evidence type="ECO:0000256" key="1">
    <source>
        <dbReference type="SAM" id="MobiDB-lite"/>
    </source>
</evidence>
<organism evidence="2 3">
    <name type="scientific">Ascobolus immersus RN42</name>
    <dbReference type="NCBI Taxonomy" id="1160509"/>
    <lineage>
        <taxon>Eukaryota</taxon>
        <taxon>Fungi</taxon>
        <taxon>Dikarya</taxon>
        <taxon>Ascomycota</taxon>
        <taxon>Pezizomycotina</taxon>
        <taxon>Pezizomycetes</taxon>
        <taxon>Pezizales</taxon>
        <taxon>Ascobolaceae</taxon>
        <taxon>Ascobolus</taxon>
    </lineage>
</organism>
<evidence type="ECO:0000313" key="3">
    <source>
        <dbReference type="Proteomes" id="UP000275078"/>
    </source>
</evidence>
<dbReference type="STRING" id="1160509.A0A3N4I2B5"/>
<dbReference type="Proteomes" id="UP000275078">
    <property type="component" value="Unassembled WGS sequence"/>
</dbReference>
<dbReference type="OrthoDB" id="5414467at2759"/>
<feature type="region of interest" description="Disordered" evidence="1">
    <location>
        <begin position="150"/>
        <end position="178"/>
    </location>
</feature>
<feature type="compositionally biased region" description="Low complexity" evidence="1">
    <location>
        <begin position="57"/>
        <end position="73"/>
    </location>
</feature>